<keyword evidence="1" id="KW-0812">Transmembrane</keyword>
<dbReference type="AlphaFoldDB" id="A0AAD1UE41"/>
<feature type="transmembrane region" description="Helical" evidence="1">
    <location>
        <begin position="187"/>
        <end position="211"/>
    </location>
</feature>
<evidence type="ECO:0008006" key="4">
    <source>
        <dbReference type="Google" id="ProtNLM"/>
    </source>
</evidence>
<dbReference type="InterPro" id="IPR044926">
    <property type="entry name" value="RGS_subdomain_2"/>
</dbReference>
<accession>A0AAD1UE41</accession>
<feature type="transmembrane region" description="Helical" evidence="1">
    <location>
        <begin position="60"/>
        <end position="79"/>
    </location>
</feature>
<keyword evidence="1" id="KW-0472">Membrane</keyword>
<keyword evidence="3" id="KW-1185">Reference proteome</keyword>
<evidence type="ECO:0000313" key="3">
    <source>
        <dbReference type="Proteomes" id="UP001295684"/>
    </source>
</evidence>
<comment type="caution">
    <text evidence="2">The sequence shown here is derived from an EMBL/GenBank/DDBJ whole genome shotgun (WGS) entry which is preliminary data.</text>
</comment>
<keyword evidence="1" id="KW-1133">Transmembrane helix</keyword>
<evidence type="ECO:0000256" key="1">
    <source>
        <dbReference type="SAM" id="Phobius"/>
    </source>
</evidence>
<dbReference type="InterPro" id="IPR036305">
    <property type="entry name" value="RGS_sf"/>
</dbReference>
<feature type="transmembrane region" description="Helical" evidence="1">
    <location>
        <begin position="99"/>
        <end position="120"/>
    </location>
</feature>
<feature type="transmembrane region" description="Helical" evidence="1">
    <location>
        <begin position="231"/>
        <end position="256"/>
    </location>
</feature>
<protein>
    <recommendedName>
        <fullName evidence="4">RGS domain-containing protein</fullName>
    </recommendedName>
</protein>
<dbReference type="SUPFAM" id="SSF48097">
    <property type="entry name" value="Regulator of G-protein signaling, RGS"/>
    <property type="match status" value="1"/>
</dbReference>
<gene>
    <name evidence="2" type="ORF">ECRASSUSDP1_LOCUS8371</name>
</gene>
<proteinExistence type="predicted"/>
<name>A0AAD1UE41_EUPCR</name>
<dbReference type="EMBL" id="CAMPGE010008187">
    <property type="protein sequence ID" value="CAI2367094.1"/>
    <property type="molecule type" value="Genomic_DNA"/>
</dbReference>
<dbReference type="Gene3D" id="1.10.167.10">
    <property type="entry name" value="Regulator of G-protein Signalling 4, domain 2"/>
    <property type="match status" value="1"/>
</dbReference>
<feature type="transmembrane region" description="Helical" evidence="1">
    <location>
        <begin position="28"/>
        <end position="48"/>
    </location>
</feature>
<feature type="transmembrane region" description="Helical" evidence="1">
    <location>
        <begin position="304"/>
        <end position="326"/>
    </location>
</feature>
<reference evidence="2" key="1">
    <citation type="submission" date="2023-07" db="EMBL/GenBank/DDBJ databases">
        <authorList>
            <consortium name="AG Swart"/>
            <person name="Singh M."/>
            <person name="Singh A."/>
            <person name="Seah K."/>
            <person name="Emmerich C."/>
        </authorList>
    </citation>
    <scope>NUCLEOTIDE SEQUENCE</scope>
    <source>
        <strain evidence="2">DP1</strain>
    </source>
</reference>
<sequence length="479" mass="55244">MEFMKGMKEGNLAGGLCREYFIFDWVDYVFYGACVGAIVAALGILMRYRGDERFLYRSPNLLISSIVSMLLCQILTGIASCRKFGAGGPNCVLGHIDQYVFYPFLFISYMTRALRLVILFKRADIGLYSSESISKGNDESNTIALLKENEDTVERSLRSEDIRKPQATRLIHRMYYWLLWFDTEWQFFLLTCFFTLIPIALMAAFFIIGSYKVLPVINSSFCLCWIGDESLYTTILIDIIMRNLDCYGIATLYVLLMKIPADFNIKTEVRSILFLLGGAGIVRNSIGIFFFSQEDPNSMHFSRISFYLQTFTFFVSVGISVFIPFLTNKRVIPSLPSSPERIEHIQTAILEPKGFSTFYEWCETNSPNVVKYLDCFVRIRFFKKASDNLEVTKQMREKAAEIIDFHLSSGSDERLSCNSPFPDLENPTPEMFDPLQSECLSVLSLVYQQYKNSDDFFYLYQQLQLEVKQYIILKNRLIP</sequence>
<dbReference type="Proteomes" id="UP001295684">
    <property type="component" value="Unassembled WGS sequence"/>
</dbReference>
<organism evidence="2 3">
    <name type="scientific">Euplotes crassus</name>
    <dbReference type="NCBI Taxonomy" id="5936"/>
    <lineage>
        <taxon>Eukaryota</taxon>
        <taxon>Sar</taxon>
        <taxon>Alveolata</taxon>
        <taxon>Ciliophora</taxon>
        <taxon>Intramacronucleata</taxon>
        <taxon>Spirotrichea</taxon>
        <taxon>Hypotrichia</taxon>
        <taxon>Euplotida</taxon>
        <taxon>Euplotidae</taxon>
        <taxon>Moneuplotes</taxon>
    </lineage>
</organism>
<evidence type="ECO:0000313" key="2">
    <source>
        <dbReference type="EMBL" id="CAI2367094.1"/>
    </source>
</evidence>
<feature type="transmembrane region" description="Helical" evidence="1">
    <location>
        <begin position="272"/>
        <end position="292"/>
    </location>
</feature>